<evidence type="ECO:0000313" key="2">
    <source>
        <dbReference type="EMBL" id="EUB57966.1"/>
    </source>
</evidence>
<dbReference type="GeneID" id="36342873"/>
<name>W6UBP7_ECHGR</name>
<dbReference type="EMBL" id="APAU02000071">
    <property type="protein sequence ID" value="EUB57966.1"/>
    <property type="molecule type" value="Genomic_DNA"/>
</dbReference>
<dbReference type="CTD" id="36342873"/>
<keyword evidence="3" id="KW-1185">Reference proteome</keyword>
<evidence type="ECO:0000313" key="3">
    <source>
        <dbReference type="Proteomes" id="UP000019149"/>
    </source>
</evidence>
<reference evidence="2 3" key="1">
    <citation type="journal article" date="2013" name="Nat. Genet.">
        <title>The genome of the hydatid tapeworm Echinococcus granulosus.</title>
        <authorList>
            <person name="Zheng H."/>
            <person name="Zhang W."/>
            <person name="Zhang L."/>
            <person name="Zhang Z."/>
            <person name="Li J."/>
            <person name="Lu G."/>
            <person name="Zhu Y."/>
            <person name="Wang Y."/>
            <person name="Huang Y."/>
            <person name="Liu J."/>
            <person name="Kang H."/>
            <person name="Chen J."/>
            <person name="Wang L."/>
            <person name="Chen A."/>
            <person name="Yu S."/>
            <person name="Gao Z."/>
            <person name="Jin L."/>
            <person name="Gu W."/>
            <person name="Wang Z."/>
            <person name="Zhao L."/>
            <person name="Shi B."/>
            <person name="Wen H."/>
            <person name="Lin R."/>
            <person name="Jones M.K."/>
            <person name="Brejova B."/>
            <person name="Vinar T."/>
            <person name="Zhao G."/>
            <person name="McManus D.P."/>
            <person name="Chen Z."/>
            <person name="Zhou Y."/>
            <person name="Wang S."/>
        </authorList>
    </citation>
    <scope>NUCLEOTIDE SEQUENCE [LARGE SCALE GENOMIC DNA]</scope>
</reference>
<proteinExistence type="predicted"/>
<gene>
    <name evidence="2" type="ORF">EGR_07158</name>
</gene>
<sequence length="55" mass="6180">MAPGIRMKEPLRDEKVCCEPRLNQNNAMQSQSCSYHTPGMIRRVGPGHGLRDNAK</sequence>
<dbReference type="AlphaFoldDB" id="W6UBP7"/>
<feature type="region of interest" description="Disordered" evidence="1">
    <location>
        <begin position="28"/>
        <end position="55"/>
    </location>
</feature>
<organism evidence="2 3">
    <name type="scientific">Echinococcus granulosus</name>
    <name type="common">Hydatid tapeworm</name>
    <dbReference type="NCBI Taxonomy" id="6210"/>
    <lineage>
        <taxon>Eukaryota</taxon>
        <taxon>Metazoa</taxon>
        <taxon>Spiralia</taxon>
        <taxon>Lophotrochozoa</taxon>
        <taxon>Platyhelminthes</taxon>
        <taxon>Cestoda</taxon>
        <taxon>Eucestoda</taxon>
        <taxon>Cyclophyllidea</taxon>
        <taxon>Taeniidae</taxon>
        <taxon>Echinococcus</taxon>
        <taxon>Echinococcus granulosus group</taxon>
    </lineage>
</organism>
<dbReference type="RefSeq" id="XP_024349162.1">
    <property type="nucleotide sequence ID" value="XM_024496407.1"/>
</dbReference>
<accession>W6UBP7</accession>
<dbReference type="Proteomes" id="UP000019149">
    <property type="component" value="Unassembled WGS sequence"/>
</dbReference>
<evidence type="ECO:0000256" key="1">
    <source>
        <dbReference type="SAM" id="MobiDB-lite"/>
    </source>
</evidence>
<protein>
    <submittedName>
        <fullName evidence="2">Uncharacterized protein</fullName>
    </submittedName>
</protein>
<comment type="caution">
    <text evidence="2">The sequence shown here is derived from an EMBL/GenBank/DDBJ whole genome shotgun (WGS) entry which is preliminary data.</text>
</comment>
<dbReference type="KEGG" id="egl:EGR_07158"/>